<keyword evidence="12" id="KW-1185">Reference proteome</keyword>
<gene>
    <name evidence="11" type="ORF">ACFFTR_36660</name>
</gene>
<evidence type="ECO:0000313" key="12">
    <source>
        <dbReference type="Proteomes" id="UP001589608"/>
    </source>
</evidence>
<proteinExistence type="predicted"/>
<reference evidence="11 12" key="1">
    <citation type="submission" date="2024-09" db="EMBL/GenBank/DDBJ databases">
        <authorList>
            <person name="Sun Q."/>
            <person name="Mori K."/>
        </authorList>
    </citation>
    <scope>NUCLEOTIDE SEQUENCE [LARGE SCALE GENOMIC DNA]</scope>
    <source>
        <strain evidence="11 12">JCM 3307</strain>
    </source>
</reference>
<keyword evidence="5" id="KW-0808">Transferase</keyword>
<evidence type="ECO:0000256" key="9">
    <source>
        <dbReference type="ARBA" id="ARBA00023136"/>
    </source>
</evidence>
<comment type="subcellular location">
    <subcellularLocation>
        <location evidence="1">Endoplasmic reticulum membrane</location>
        <topology evidence="1">Multi-pass membrane protein</topology>
    </subcellularLocation>
</comment>
<evidence type="ECO:0000256" key="4">
    <source>
        <dbReference type="ARBA" id="ARBA00022676"/>
    </source>
</evidence>
<sequence>MQPSLTLRPDAVAAVRLGRLPIWIVAAGTWLAIRAAGVVALLIAGGTRPLTDLLTSYDGDWYVEIAVSGYDHGLHDDGHGGVKSNLAFSPLLPVLIRAVMAFGLHPDWAAIVVAGACGLVAAVLLSLLGRHLGGRRCGILLAAGWAALPHAVVETMAYTEGLFVALAAASVLALLRGRLVSAAAWCAAAGLARPSAVALVATVWWVALVARQGRRSWVAVVGAPVGVCAWWIYVAVRVGHPAAWWHIQRAGWNSRFDFGREAAWGVLWQLPRHPTLPLAMVAIVTAAFAALAVVSFRIPLQPAVRAYTFFTVVLAIGSAGTYLAKARFLLIAFTALVPAVVWLASRPQRVQVAVIAVMAAGSVGYGVFLLTGWTHSP</sequence>
<evidence type="ECO:0000256" key="6">
    <source>
        <dbReference type="ARBA" id="ARBA00022692"/>
    </source>
</evidence>
<evidence type="ECO:0000256" key="8">
    <source>
        <dbReference type="ARBA" id="ARBA00022989"/>
    </source>
</evidence>
<feature type="transmembrane region" description="Helical" evidence="10">
    <location>
        <begin position="276"/>
        <end position="296"/>
    </location>
</feature>
<comment type="caution">
    <text evidence="11">The sequence shown here is derived from an EMBL/GenBank/DDBJ whole genome shotgun (WGS) entry which is preliminary data.</text>
</comment>
<dbReference type="InterPro" id="IPR007315">
    <property type="entry name" value="PIG-V/Gpi18"/>
</dbReference>
<dbReference type="Proteomes" id="UP001589608">
    <property type="component" value="Unassembled WGS sequence"/>
</dbReference>
<evidence type="ECO:0000256" key="5">
    <source>
        <dbReference type="ARBA" id="ARBA00022679"/>
    </source>
</evidence>
<feature type="transmembrane region" description="Helical" evidence="10">
    <location>
        <begin position="303"/>
        <end position="322"/>
    </location>
</feature>
<evidence type="ECO:0000256" key="3">
    <source>
        <dbReference type="ARBA" id="ARBA00022502"/>
    </source>
</evidence>
<feature type="transmembrane region" description="Helical" evidence="10">
    <location>
        <begin position="217"/>
        <end position="236"/>
    </location>
</feature>
<keyword evidence="9 10" id="KW-0472">Membrane</keyword>
<evidence type="ECO:0000313" key="11">
    <source>
        <dbReference type="EMBL" id="MFB9448650.1"/>
    </source>
</evidence>
<organism evidence="11 12">
    <name type="scientific">Dactylosporangium vinaceum</name>
    <dbReference type="NCBI Taxonomy" id="53362"/>
    <lineage>
        <taxon>Bacteria</taxon>
        <taxon>Bacillati</taxon>
        <taxon>Actinomycetota</taxon>
        <taxon>Actinomycetes</taxon>
        <taxon>Micromonosporales</taxon>
        <taxon>Micromonosporaceae</taxon>
        <taxon>Dactylosporangium</taxon>
    </lineage>
</organism>
<accession>A0ABV5MIG5</accession>
<evidence type="ECO:0000256" key="7">
    <source>
        <dbReference type="ARBA" id="ARBA00022824"/>
    </source>
</evidence>
<feature type="transmembrane region" description="Helical" evidence="10">
    <location>
        <begin position="157"/>
        <end position="176"/>
    </location>
</feature>
<evidence type="ECO:0000256" key="1">
    <source>
        <dbReference type="ARBA" id="ARBA00004477"/>
    </source>
</evidence>
<dbReference type="PANTHER" id="PTHR12468:SF2">
    <property type="entry name" value="GPI MANNOSYLTRANSFERASE 2"/>
    <property type="match status" value="1"/>
</dbReference>
<dbReference type="EMBL" id="JBHMCA010000058">
    <property type="protein sequence ID" value="MFB9448650.1"/>
    <property type="molecule type" value="Genomic_DNA"/>
</dbReference>
<keyword evidence="4" id="KW-0328">Glycosyltransferase</keyword>
<name>A0ABV5MIG5_9ACTN</name>
<keyword evidence="7" id="KW-0256">Endoplasmic reticulum</keyword>
<keyword evidence="6 10" id="KW-0812">Transmembrane</keyword>
<feature type="transmembrane region" description="Helical" evidence="10">
    <location>
        <begin position="352"/>
        <end position="373"/>
    </location>
</feature>
<feature type="transmembrane region" description="Helical" evidence="10">
    <location>
        <begin position="182"/>
        <end position="210"/>
    </location>
</feature>
<protein>
    <recommendedName>
        <fullName evidence="13">Integral membrane protein</fullName>
    </recommendedName>
</protein>
<dbReference type="PANTHER" id="PTHR12468">
    <property type="entry name" value="GPI MANNOSYLTRANSFERASE 2"/>
    <property type="match status" value="1"/>
</dbReference>
<evidence type="ECO:0000256" key="10">
    <source>
        <dbReference type="SAM" id="Phobius"/>
    </source>
</evidence>
<feature type="transmembrane region" description="Helical" evidence="10">
    <location>
        <begin position="20"/>
        <end position="44"/>
    </location>
</feature>
<keyword evidence="8 10" id="KW-1133">Transmembrane helix</keyword>
<feature type="transmembrane region" description="Helical" evidence="10">
    <location>
        <begin position="108"/>
        <end position="128"/>
    </location>
</feature>
<comment type="pathway">
    <text evidence="2">Glycolipid biosynthesis; glycosylphosphatidylinositol-anchor biosynthesis.</text>
</comment>
<evidence type="ECO:0000256" key="2">
    <source>
        <dbReference type="ARBA" id="ARBA00004687"/>
    </source>
</evidence>
<keyword evidence="3" id="KW-0337">GPI-anchor biosynthesis</keyword>
<evidence type="ECO:0008006" key="13">
    <source>
        <dbReference type="Google" id="ProtNLM"/>
    </source>
</evidence>
<dbReference type="RefSeq" id="WP_223101261.1">
    <property type="nucleotide sequence ID" value="NZ_CP061913.1"/>
</dbReference>
<feature type="transmembrane region" description="Helical" evidence="10">
    <location>
        <begin position="328"/>
        <end position="345"/>
    </location>
</feature>